<dbReference type="GO" id="GO:0003677">
    <property type="term" value="F:DNA binding"/>
    <property type="evidence" value="ECO:0007669"/>
    <property type="project" value="InterPro"/>
</dbReference>
<accession>A0A1R3V280</accession>
<evidence type="ECO:0000313" key="3">
    <source>
        <dbReference type="EMBL" id="SIT52814.1"/>
    </source>
</evidence>
<dbReference type="RefSeq" id="WP_077371736.1">
    <property type="nucleotide sequence ID" value="NZ_FTPD01000001.1"/>
</dbReference>
<dbReference type="AlphaFoldDB" id="A0A1R3V280"/>
<dbReference type="Pfam" id="PF02796">
    <property type="entry name" value="HTH_7"/>
    <property type="match status" value="1"/>
</dbReference>
<keyword evidence="4" id="KW-1185">Reference proteome</keyword>
<dbReference type="SMART" id="SM00857">
    <property type="entry name" value="Resolvase"/>
    <property type="match status" value="1"/>
</dbReference>
<sequence>MFVGYSRTSQIDQVAGYEAQLRDLHAAGCEKIFGEQVSSVNSSRPELERAIDFARENDVLVVTRLDRLARSVSDLSQIVARLEAKQVGLKILDMAIDTTSPTGRLLMNLVGSIAQFEREIMLARQREGIAKAKAENKFRGRAPTARRKAHQIMELHRAGQGASEIAMATGVGRSSVYRIIADAPAQ</sequence>
<dbReference type="InterPro" id="IPR036162">
    <property type="entry name" value="Resolvase-like_N_sf"/>
</dbReference>
<proteinExistence type="inferred from homology"/>
<dbReference type="SUPFAM" id="SSF53041">
    <property type="entry name" value="Resolvase-like"/>
    <property type="match status" value="1"/>
</dbReference>
<evidence type="ECO:0000259" key="2">
    <source>
        <dbReference type="PROSITE" id="PS51736"/>
    </source>
</evidence>
<dbReference type="InterPro" id="IPR050639">
    <property type="entry name" value="SSR_resolvase"/>
</dbReference>
<feature type="domain" description="Resolvase/invertase-type recombinase catalytic" evidence="2">
    <location>
        <begin position="1"/>
        <end position="136"/>
    </location>
</feature>
<name>A0A1R3V280_9HYPH</name>
<evidence type="ECO:0000256" key="1">
    <source>
        <dbReference type="ARBA" id="ARBA00009913"/>
    </source>
</evidence>
<dbReference type="EMBL" id="FTPD01000001">
    <property type="protein sequence ID" value="SIT52814.1"/>
    <property type="molecule type" value="Genomic_DNA"/>
</dbReference>
<dbReference type="InterPro" id="IPR006119">
    <property type="entry name" value="Resolv_N"/>
</dbReference>
<organism evidence="3 4">
    <name type="scientific">Mesorhizobium prunaredense</name>
    <dbReference type="NCBI Taxonomy" id="1631249"/>
    <lineage>
        <taxon>Bacteria</taxon>
        <taxon>Pseudomonadati</taxon>
        <taxon>Pseudomonadota</taxon>
        <taxon>Alphaproteobacteria</taxon>
        <taxon>Hyphomicrobiales</taxon>
        <taxon>Phyllobacteriaceae</taxon>
        <taxon>Mesorhizobium</taxon>
    </lineage>
</organism>
<dbReference type="Proteomes" id="UP000188388">
    <property type="component" value="Unassembled WGS sequence"/>
</dbReference>
<dbReference type="Gene3D" id="3.40.50.1390">
    <property type="entry name" value="Resolvase, N-terminal catalytic domain"/>
    <property type="match status" value="1"/>
</dbReference>
<dbReference type="STRING" id="1631249.BQ8794_10184"/>
<dbReference type="InterPro" id="IPR006120">
    <property type="entry name" value="Resolvase_HTH_dom"/>
</dbReference>
<gene>
    <name evidence="3" type="ORF">BQ8794_10184</name>
</gene>
<dbReference type="Pfam" id="PF00239">
    <property type="entry name" value="Resolvase"/>
    <property type="match status" value="1"/>
</dbReference>
<dbReference type="PROSITE" id="PS51736">
    <property type="entry name" value="RECOMBINASES_3"/>
    <property type="match status" value="1"/>
</dbReference>
<dbReference type="GO" id="GO:0000150">
    <property type="term" value="F:DNA strand exchange activity"/>
    <property type="evidence" value="ECO:0007669"/>
    <property type="project" value="InterPro"/>
</dbReference>
<dbReference type="CDD" id="cd03768">
    <property type="entry name" value="SR_ResInv"/>
    <property type="match status" value="1"/>
</dbReference>
<dbReference type="PANTHER" id="PTHR30461">
    <property type="entry name" value="DNA-INVERTASE FROM LAMBDOID PROPHAGE"/>
    <property type="match status" value="1"/>
</dbReference>
<dbReference type="PANTHER" id="PTHR30461:SF26">
    <property type="entry name" value="RESOLVASE HOMOLOG YNEB"/>
    <property type="match status" value="1"/>
</dbReference>
<reference evidence="4" key="1">
    <citation type="submission" date="2017-01" db="EMBL/GenBank/DDBJ databases">
        <authorList>
            <person name="Brunel B."/>
        </authorList>
    </citation>
    <scope>NUCLEOTIDE SEQUENCE [LARGE SCALE GENOMIC DNA]</scope>
</reference>
<evidence type="ECO:0000313" key="4">
    <source>
        <dbReference type="Proteomes" id="UP000188388"/>
    </source>
</evidence>
<protein>
    <submittedName>
        <fullName evidence="3">DNA invertase</fullName>
    </submittedName>
</protein>
<dbReference type="Gene3D" id="1.10.10.60">
    <property type="entry name" value="Homeodomain-like"/>
    <property type="match status" value="1"/>
</dbReference>
<comment type="similarity">
    <text evidence="1">Belongs to the site-specific recombinase resolvase family.</text>
</comment>